<keyword evidence="2" id="KW-0328">Glycosyltransferase</keyword>
<evidence type="ECO:0000256" key="6">
    <source>
        <dbReference type="ARBA" id="ARBA00024347"/>
    </source>
</evidence>
<dbReference type="PROSITE" id="PS51059">
    <property type="entry name" value="PARP_CATALYTIC"/>
    <property type="match status" value="1"/>
</dbReference>
<dbReference type="GO" id="GO:0003714">
    <property type="term" value="F:transcription corepressor activity"/>
    <property type="evidence" value="ECO:0007669"/>
    <property type="project" value="TreeGrafter"/>
</dbReference>
<keyword evidence="3" id="KW-0808">Transferase</keyword>
<evidence type="ECO:0000256" key="1">
    <source>
        <dbReference type="ARBA" id="ARBA00004123"/>
    </source>
</evidence>
<name>A0AAV1H0H8_XYRNO</name>
<dbReference type="PANTHER" id="PTHR14453:SF70">
    <property type="entry name" value="PROTEIN MONO-ADP-RIBOSYLTRANSFERASE PARP9"/>
    <property type="match status" value="1"/>
</dbReference>
<feature type="region of interest" description="Disordered" evidence="7">
    <location>
        <begin position="590"/>
        <end position="615"/>
    </location>
</feature>
<feature type="compositionally biased region" description="Basic and acidic residues" evidence="7">
    <location>
        <begin position="595"/>
        <end position="615"/>
    </location>
</feature>
<keyword evidence="11" id="KW-1185">Reference proteome</keyword>
<evidence type="ECO:0000256" key="2">
    <source>
        <dbReference type="ARBA" id="ARBA00022676"/>
    </source>
</evidence>
<evidence type="ECO:0000256" key="3">
    <source>
        <dbReference type="ARBA" id="ARBA00022679"/>
    </source>
</evidence>
<evidence type="ECO:0000256" key="5">
    <source>
        <dbReference type="ARBA" id="ARBA00023242"/>
    </source>
</evidence>
<dbReference type="GO" id="GO:0010629">
    <property type="term" value="P:negative regulation of gene expression"/>
    <property type="evidence" value="ECO:0007669"/>
    <property type="project" value="TreeGrafter"/>
</dbReference>
<organism evidence="10 11">
    <name type="scientific">Xyrichtys novacula</name>
    <name type="common">Pearly razorfish</name>
    <name type="synonym">Hemipteronotus novacula</name>
    <dbReference type="NCBI Taxonomy" id="13765"/>
    <lineage>
        <taxon>Eukaryota</taxon>
        <taxon>Metazoa</taxon>
        <taxon>Chordata</taxon>
        <taxon>Craniata</taxon>
        <taxon>Vertebrata</taxon>
        <taxon>Euteleostomi</taxon>
        <taxon>Actinopterygii</taxon>
        <taxon>Neopterygii</taxon>
        <taxon>Teleostei</taxon>
        <taxon>Neoteleostei</taxon>
        <taxon>Acanthomorphata</taxon>
        <taxon>Eupercaria</taxon>
        <taxon>Labriformes</taxon>
        <taxon>Labridae</taxon>
        <taxon>Xyrichtys</taxon>
    </lineage>
</organism>
<feature type="domain" description="Macro" evidence="9">
    <location>
        <begin position="273"/>
        <end position="456"/>
    </location>
</feature>
<sequence>MTSKLDVTLHGRSVNIVRQCREDLCDVLQSKFGCVAIIEGVDFEQDLVVAKQGRPTVEPQPRFEVYLPVGVRVSVWKGDLTIFRADAVVNAANTQLQHWGGLASSLSKAGGPSIQKESNDYIKKNGDLKTGEAIVTGSGQLPCNKIIHAVGPDLSPNPSPRDVSRAELLLKKAIRSILDKVREHHLQSVAIPAISSGLFHYPLPQCADTIVSTVKEYYENYDPYKHHPIEIFLVNFDEPSVTEMNRACCQILAHHKPITYSQAASSRSRDDAKTSTPSLHIGNVHLMLKKGRIEEQSTDVIVNTASENRDLSQGEISKALLKKAGYEMQKEMTNAYPSGHVIITKGYKLHCKSVFHTRCATKTGYAKQQEVAVQGLFNSVSECLWLAVSNKHRSITFPAIGTGALGFSGKEAAETMLKAVAEFAQKSPKPLEVSIVIFPSDSSIYQAFEEQMRFLRERAQHPSFELAFNNRDDFSGSKASSPQISLSGPSDKATHEAKRWLQDLLFDSAGVVIISNNFVLHFGKQEHGELSRLTEKGVIIEEFFDKGRAGIMVKGDSNEDVAAAGLQVEKMLCRIQREFMKFEEHEISKMTTKSVHPERQTLHPERQTHSTNEYKDRASSLGDTRLWLEKVEKVENPALEMLFELKKRQLNCFSHRTMFQCVPAHFLEMVSRIGFHAEYAPPPDPAFGEGIYFAGTPKKAMEMWKEMQNGKFLYFVEAEVLTGNSIFGQRGLILPPAVGKDPQIMYDSVSGGPDVSVIFSGYQALPRYIITCKGG</sequence>
<dbReference type="GO" id="GO:0070212">
    <property type="term" value="P:protein poly-ADP-ribosylation"/>
    <property type="evidence" value="ECO:0007669"/>
    <property type="project" value="TreeGrafter"/>
</dbReference>
<evidence type="ECO:0000259" key="9">
    <source>
        <dbReference type="PROSITE" id="PS51154"/>
    </source>
</evidence>
<reference evidence="10" key="1">
    <citation type="submission" date="2023-08" db="EMBL/GenBank/DDBJ databases">
        <authorList>
            <person name="Alioto T."/>
            <person name="Alioto T."/>
            <person name="Gomez Garrido J."/>
        </authorList>
    </citation>
    <scope>NUCLEOTIDE SEQUENCE</scope>
</reference>
<feature type="domain" description="Macro" evidence="9">
    <location>
        <begin position="60"/>
        <end position="252"/>
    </location>
</feature>
<dbReference type="GO" id="GO:0003950">
    <property type="term" value="F:NAD+ poly-ADP-ribosyltransferase activity"/>
    <property type="evidence" value="ECO:0007669"/>
    <property type="project" value="InterPro"/>
</dbReference>
<dbReference type="PANTHER" id="PTHR14453">
    <property type="entry name" value="PARP/ZINC FINGER CCCH TYPE DOMAIN CONTAINING PROTEIN"/>
    <property type="match status" value="1"/>
</dbReference>
<evidence type="ECO:0000313" key="11">
    <source>
        <dbReference type="Proteomes" id="UP001178508"/>
    </source>
</evidence>
<dbReference type="PROSITE" id="PS51154">
    <property type="entry name" value="MACRO"/>
    <property type="match status" value="2"/>
</dbReference>
<evidence type="ECO:0000256" key="7">
    <source>
        <dbReference type="SAM" id="MobiDB-lite"/>
    </source>
</evidence>
<keyword evidence="4" id="KW-0520">NAD</keyword>
<dbReference type="GO" id="GO:0044389">
    <property type="term" value="F:ubiquitin-like protein ligase binding"/>
    <property type="evidence" value="ECO:0007669"/>
    <property type="project" value="TreeGrafter"/>
</dbReference>
<dbReference type="AlphaFoldDB" id="A0AAV1H0H8"/>
<proteinExistence type="inferred from homology"/>
<feature type="domain" description="PARP catalytic" evidence="8">
    <location>
        <begin position="586"/>
        <end position="775"/>
    </location>
</feature>
<comment type="subcellular location">
    <subcellularLocation>
        <location evidence="1">Nucleus</location>
    </subcellularLocation>
</comment>
<dbReference type="InterPro" id="IPR012317">
    <property type="entry name" value="Poly(ADP-ribose)pol_cat_dom"/>
</dbReference>
<dbReference type="GO" id="GO:0060335">
    <property type="term" value="P:positive regulation of type II interferon-mediated signaling pathway"/>
    <property type="evidence" value="ECO:0007669"/>
    <property type="project" value="TreeGrafter"/>
</dbReference>
<protein>
    <submittedName>
        <fullName evidence="10">Protein mono-ADP-ribosyltransferase PARP9 isoform X1</fullName>
    </submittedName>
</protein>
<gene>
    <name evidence="10" type="ORF">XNOV1_A029674</name>
</gene>
<dbReference type="Proteomes" id="UP001178508">
    <property type="component" value="Chromosome 18"/>
</dbReference>
<dbReference type="GO" id="GO:0005737">
    <property type="term" value="C:cytoplasm"/>
    <property type="evidence" value="ECO:0007669"/>
    <property type="project" value="TreeGrafter"/>
</dbReference>
<dbReference type="GO" id="GO:0005634">
    <property type="term" value="C:nucleus"/>
    <property type="evidence" value="ECO:0007669"/>
    <property type="project" value="UniProtKB-SubCell"/>
</dbReference>
<dbReference type="SMART" id="SM00506">
    <property type="entry name" value="A1pp"/>
    <property type="match status" value="2"/>
</dbReference>
<dbReference type="GO" id="GO:1990404">
    <property type="term" value="F:NAD+-protein mono-ADP-ribosyltransferase activity"/>
    <property type="evidence" value="ECO:0007669"/>
    <property type="project" value="TreeGrafter"/>
</dbReference>
<evidence type="ECO:0000259" key="8">
    <source>
        <dbReference type="PROSITE" id="PS51059"/>
    </source>
</evidence>
<evidence type="ECO:0000313" key="10">
    <source>
        <dbReference type="EMBL" id="CAJ1078799.1"/>
    </source>
</evidence>
<dbReference type="CDD" id="cd02907">
    <property type="entry name" value="Macro_Af1521_BAL-like"/>
    <property type="match status" value="1"/>
</dbReference>
<dbReference type="Gene3D" id="3.40.220.10">
    <property type="entry name" value="Leucine Aminopeptidase, subunit E, domain 1"/>
    <property type="match status" value="2"/>
</dbReference>
<accession>A0AAV1H0H8</accession>
<dbReference type="InterPro" id="IPR043472">
    <property type="entry name" value="Macro_dom-like"/>
</dbReference>
<dbReference type="SUPFAM" id="SSF52949">
    <property type="entry name" value="Macro domain-like"/>
    <property type="match status" value="2"/>
</dbReference>
<dbReference type="InterPro" id="IPR052056">
    <property type="entry name" value="Mono-ARTD/PARP"/>
</dbReference>
<evidence type="ECO:0000256" key="4">
    <source>
        <dbReference type="ARBA" id="ARBA00023027"/>
    </source>
</evidence>
<dbReference type="InterPro" id="IPR002589">
    <property type="entry name" value="Macro_dom"/>
</dbReference>
<dbReference type="EMBL" id="OY660881">
    <property type="protein sequence ID" value="CAJ1078799.1"/>
    <property type="molecule type" value="Genomic_DNA"/>
</dbReference>
<dbReference type="Pfam" id="PF01661">
    <property type="entry name" value="Macro"/>
    <property type="match status" value="2"/>
</dbReference>
<comment type="similarity">
    <text evidence="6">Belongs to the ARTD/PARP family.</text>
</comment>
<dbReference type="Gene3D" id="3.90.228.10">
    <property type="match status" value="1"/>
</dbReference>
<dbReference type="SUPFAM" id="SSF56399">
    <property type="entry name" value="ADP-ribosylation"/>
    <property type="match status" value="1"/>
</dbReference>
<keyword evidence="5" id="KW-0539">Nucleus</keyword>